<dbReference type="PRINTS" id="PR00081">
    <property type="entry name" value="GDHRDH"/>
</dbReference>
<dbReference type="PANTHER" id="PTHR43477:SF1">
    <property type="entry name" value="DIHYDROANTICAPSIN 7-DEHYDROGENASE"/>
    <property type="match status" value="1"/>
</dbReference>
<evidence type="ECO:0000256" key="2">
    <source>
        <dbReference type="ARBA" id="ARBA00023002"/>
    </source>
</evidence>
<name>A0A3B0QNX6_9ZZZZ</name>
<dbReference type="Gene3D" id="3.40.50.720">
    <property type="entry name" value="NAD(P)-binding Rossmann-like Domain"/>
    <property type="match status" value="1"/>
</dbReference>
<gene>
    <name evidence="3" type="ORF">MNBD_DELTA01-1526</name>
</gene>
<dbReference type="GO" id="GO:0004316">
    <property type="term" value="F:3-oxoacyl-[acyl-carrier-protein] reductase (NADPH) activity"/>
    <property type="evidence" value="ECO:0007669"/>
    <property type="project" value="UniProtKB-EC"/>
</dbReference>
<comment type="similarity">
    <text evidence="1">Belongs to the short-chain dehydrogenases/reductases (SDR) family.</text>
</comment>
<keyword evidence="2 3" id="KW-0560">Oxidoreductase</keyword>
<protein>
    <submittedName>
        <fullName evidence="3">3-oxoacyl-[acyl-carrier protein] reductase</fullName>
        <ecNumber evidence="3">1.1.1.100</ecNumber>
    </submittedName>
</protein>
<dbReference type="SUPFAM" id="SSF51735">
    <property type="entry name" value="NAD(P)-binding Rossmann-fold domains"/>
    <property type="match status" value="1"/>
</dbReference>
<dbReference type="EC" id="1.1.1.100" evidence="3"/>
<sequence length="148" mass="15624">MVDEATFDELFNVNFKGAFFTIQKALPFLKYGASIVLVSCVVQNKGAATTSVYSATKAALRSLAITLSADLLPRGIRVNVVSSGPIETPIFVRPGPVQGRAGAVKNGFKEKAPIKTMGTPEEVAKAALYFASSGGPLTTSLKERATAW</sequence>
<reference evidence="3" key="1">
    <citation type="submission" date="2018-06" db="EMBL/GenBank/DDBJ databases">
        <authorList>
            <person name="Zhirakovskaya E."/>
        </authorList>
    </citation>
    <scope>NUCLEOTIDE SEQUENCE</scope>
</reference>
<dbReference type="Pfam" id="PF13561">
    <property type="entry name" value="adh_short_C2"/>
    <property type="match status" value="1"/>
</dbReference>
<dbReference type="InterPro" id="IPR002347">
    <property type="entry name" value="SDR_fam"/>
</dbReference>
<dbReference type="AlphaFoldDB" id="A0A3B0QNX6"/>
<dbReference type="PANTHER" id="PTHR43477">
    <property type="entry name" value="DIHYDROANTICAPSIN 7-DEHYDROGENASE"/>
    <property type="match status" value="1"/>
</dbReference>
<organism evidence="3">
    <name type="scientific">hydrothermal vent metagenome</name>
    <dbReference type="NCBI Taxonomy" id="652676"/>
    <lineage>
        <taxon>unclassified sequences</taxon>
        <taxon>metagenomes</taxon>
        <taxon>ecological metagenomes</taxon>
    </lineage>
</organism>
<evidence type="ECO:0000313" key="3">
    <source>
        <dbReference type="EMBL" id="VAV83290.1"/>
    </source>
</evidence>
<dbReference type="InterPro" id="IPR036291">
    <property type="entry name" value="NAD(P)-bd_dom_sf"/>
</dbReference>
<dbReference type="CDD" id="cd05233">
    <property type="entry name" value="SDR_c"/>
    <property type="match status" value="1"/>
</dbReference>
<dbReference type="EMBL" id="UOEA01000037">
    <property type="protein sequence ID" value="VAV83290.1"/>
    <property type="molecule type" value="Genomic_DNA"/>
</dbReference>
<evidence type="ECO:0000256" key="1">
    <source>
        <dbReference type="ARBA" id="ARBA00006484"/>
    </source>
</evidence>
<proteinExistence type="inferred from homology"/>
<dbReference type="InterPro" id="IPR051122">
    <property type="entry name" value="SDR_DHRS6-like"/>
</dbReference>
<accession>A0A3B0QNX6</accession>